<feature type="compositionally biased region" description="Acidic residues" evidence="2">
    <location>
        <begin position="368"/>
        <end position="380"/>
    </location>
</feature>
<reference evidence="4 5" key="1">
    <citation type="submission" date="2018-08" db="EMBL/GenBank/DDBJ databases">
        <title>Draft genome of the lignicolous fungus Coniochaeta pulveracea.</title>
        <authorList>
            <person name="Borstlap C.J."/>
            <person name="De Witt R.N."/>
            <person name="Botha A."/>
            <person name="Volschenk H."/>
        </authorList>
    </citation>
    <scope>NUCLEOTIDE SEQUENCE [LARGE SCALE GENOMIC DNA]</scope>
    <source>
        <strain evidence="4 5">CAB683</strain>
    </source>
</reference>
<dbReference type="PANTHER" id="PTHR28063:SF1">
    <property type="entry name" value="RNA POLYMERASE II NUCLEAR LOCALIZATION PROTEIN IWR1"/>
    <property type="match status" value="1"/>
</dbReference>
<dbReference type="Proteomes" id="UP000275385">
    <property type="component" value="Unassembled WGS sequence"/>
</dbReference>
<proteinExistence type="inferred from homology"/>
<sequence length="450" mass="50502">MSLPPEIITVKRKRRLEGDDEPVNFLRVEETKRQASGTWLYRRKQPAPTDLQQGPSSLRPHDGRPVIQSTRPGEQKRLQRSQLQAPPTTIATQVAPNLIAPLIALPGTAALPSNSNAQPRRFHLSRADSQESPNHSPGRGGRKRARHTPAVFVERNPRPKRAAAASSNGKALVHSDNSMQPTQKEHADEEMRDVATPSRQLKRPGGASRIRSQLRTTETDKPKLPPSLINNRNIEQEMNDFILQEIGQNVAQFEAESKSKTTPVKYRPKAPSKRYSERHLDVAFPDKGEEDVDMDASETEEEDYVVETYERVPAHAMKDPVPAEQVGLLVFDEETDIEYFYGGGDDSSDEYDEEDEDSNAEDYYAADYPEDEVASDDEFGRDDYHFRTGNASDMEEYNGLDEDNDDVIARSDDEAGAPFPGAVDLWRLEKTMRAKLGLYKSGAENEIAMD</sequence>
<dbReference type="OrthoDB" id="6255506at2759"/>
<dbReference type="Pfam" id="PF08574">
    <property type="entry name" value="Iwr1"/>
    <property type="match status" value="1"/>
</dbReference>
<feature type="compositionally biased region" description="Polar residues" evidence="2">
    <location>
        <begin position="165"/>
        <end position="182"/>
    </location>
</feature>
<accession>A0A420XXV0</accession>
<comment type="similarity">
    <text evidence="1">Belongs to the IWR1/SLC7A6OS family.</text>
</comment>
<feature type="compositionally biased region" description="Basic and acidic residues" evidence="2">
    <location>
        <begin position="274"/>
        <end position="287"/>
    </location>
</feature>
<evidence type="ECO:0000256" key="1">
    <source>
        <dbReference type="ARBA" id="ARBA00010218"/>
    </source>
</evidence>
<feature type="compositionally biased region" description="Acidic residues" evidence="2">
    <location>
        <begin position="393"/>
        <end position="406"/>
    </location>
</feature>
<evidence type="ECO:0000313" key="4">
    <source>
        <dbReference type="EMBL" id="RKU40278.1"/>
    </source>
</evidence>
<dbReference type="PANTHER" id="PTHR28063">
    <property type="entry name" value="RNA POLYMERASE II NUCLEAR LOCALIZATION PROTEIN IWR1"/>
    <property type="match status" value="1"/>
</dbReference>
<comment type="caution">
    <text evidence="4">The sequence shown here is derived from an EMBL/GenBank/DDBJ whole genome shotgun (WGS) entry which is preliminary data.</text>
</comment>
<dbReference type="InterPro" id="IPR013883">
    <property type="entry name" value="TF_Iwr1_dom"/>
</dbReference>
<protein>
    <recommendedName>
        <fullName evidence="3">Transcription factor Iwr1 domain-containing protein</fullName>
    </recommendedName>
</protein>
<dbReference type="AlphaFoldDB" id="A0A420XXV0"/>
<feature type="compositionally biased region" description="Acidic residues" evidence="2">
    <location>
        <begin position="346"/>
        <end position="360"/>
    </location>
</feature>
<dbReference type="GO" id="GO:0006606">
    <property type="term" value="P:protein import into nucleus"/>
    <property type="evidence" value="ECO:0007669"/>
    <property type="project" value="InterPro"/>
</dbReference>
<dbReference type="InterPro" id="IPR040150">
    <property type="entry name" value="Iwr1"/>
</dbReference>
<evidence type="ECO:0000313" key="5">
    <source>
        <dbReference type="Proteomes" id="UP000275385"/>
    </source>
</evidence>
<feature type="region of interest" description="Disordered" evidence="2">
    <location>
        <begin position="111"/>
        <end position="229"/>
    </location>
</feature>
<feature type="compositionally biased region" description="Polar residues" evidence="2">
    <location>
        <begin position="80"/>
        <end position="89"/>
    </location>
</feature>
<dbReference type="GO" id="GO:0005737">
    <property type="term" value="C:cytoplasm"/>
    <property type="evidence" value="ECO:0007669"/>
    <property type="project" value="TreeGrafter"/>
</dbReference>
<dbReference type="EMBL" id="QVQW01000111">
    <property type="protein sequence ID" value="RKU40278.1"/>
    <property type="molecule type" value="Genomic_DNA"/>
</dbReference>
<gene>
    <name evidence="4" type="ORF">DL546_000078</name>
</gene>
<evidence type="ECO:0000256" key="2">
    <source>
        <dbReference type="SAM" id="MobiDB-lite"/>
    </source>
</evidence>
<name>A0A420XXV0_9PEZI</name>
<organism evidence="4 5">
    <name type="scientific">Coniochaeta pulveracea</name>
    <dbReference type="NCBI Taxonomy" id="177199"/>
    <lineage>
        <taxon>Eukaryota</taxon>
        <taxon>Fungi</taxon>
        <taxon>Dikarya</taxon>
        <taxon>Ascomycota</taxon>
        <taxon>Pezizomycotina</taxon>
        <taxon>Sordariomycetes</taxon>
        <taxon>Sordariomycetidae</taxon>
        <taxon>Coniochaetales</taxon>
        <taxon>Coniochaetaceae</taxon>
        <taxon>Coniochaeta</taxon>
    </lineage>
</organism>
<feature type="compositionally biased region" description="Acidic residues" evidence="2">
    <location>
        <begin position="288"/>
        <end position="303"/>
    </location>
</feature>
<keyword evidence="5" id="KW-1185">Reference proteome</keyword>
<feature type="compositionally biased region" description="Basic and acidic residues" evidence="2">
    <location>
        <begin position="183"/>
        <end position="193"/>
    </location>
</feature>
<feature type="region of interest" description="Disordered" evidence="2">
    <location>
        <begin position="34"/>
        <end position="89"/>
    </location>
</feature>
<feature type="domain" description="Transcription factor Iwr1" evidence="3">
    <location>
        <begin position="302"/>
        <end position="372"/>
    </location>
</feature>
<feature type="region of interest" description="Disordered" evidence="2">
    <location>
        <begin position="341"/>
        <end position="415"/>
    </location>
</feature>
<evidence type="ECO:0000259" key="3">
    <source>
        <dbReference type="Pfam" id="PF08574"/>
    </source>
</evidence>
<feature type="region of interest" description="Disordered" evidence="2">
    <location>
        <begin position="254"/>
        <end position="303"/>
    </location>
</feature>